<sequence>MNLLTCTIIFICIGFIFGEKETDANDKIITETETNGKCEDKWKDCSQVMLYGDCFRFPHYAVRSCAKSCKKCK</sequence>
<name>A0A4E9FIY9_BRUMA</name>
<keyword evidence="3" id="KW-1185">Reference proteome</keyword>
<feature type="chain" id="PRO_5023829026" description="ShKT domain-containing protein" evidence="1">
    <location>
        <begin position="19"/>
        <end position="73"/>
    </location>
</feature>
<dbReference type="RefSeq" id="XP_042936705.1">
    <property type="nucleotide sequence ID" value="XM_043080771.1"/>
</dbReference>
<evidence type="ECO:0000313" key="4">
    <source>
        <dbReference type="WBParaSite" id="Bm516.1"/>
    </source>
</evidence>
<dbReference type="AlphaFoldDB" id="A0A4E9FIY9"/>
<evidence type="ECO:0008006" key="5">
    <source>
        <dbReference type="Google" id="ProtNLM"/>
    </source>
</evidence>
<accession>A0A8L7T8R1</accession>
<reference evidence="4" key="3">
    <citation type="submission" date="2022-04" db="UniProtKB">
        <authorList>
            <consortium name="WormBaseParasite"/>
        </authorList>
    </citation>
    <scope>IDENTIFICATION</scope>
</reference>
<dbReference type="KEGG" id="bmy:BM_BM516"/>
<evidence type="ECO:0000313" key="3">
    <source>
        <dbReference type="Proteomes" id="UP000006672"/>
    </source>
</evidence>
<gene>
    <name evidence="2" type="primary">Bm516</name>
    <name evidence="2" type="ORF">BM_BM516</name>
</gene>
<evidence type="ECO:0000313" key="2">
    <source>
        <dbReference type="EMBL" id="VIO96951.1"/>
    </source>
</evidence>
<proteinExistence type="predicted"/>
<organism evidence="2">
    <name type="scientific">Brugia malayi</name>
    <name type="common">Filarial nematode worm</name>
    <dbReference type="NCBI Taxonomy" id="6279"/>
    <lineage>
        <taxon>Eukaryota</taxon>
        <taxon>Metazoa</taxon>
        <taxon>Ecdysozoa</taxon>
        <taxon>Nematoda</taxon>
        <taxon>Chromadorea</taxon>
        <taxon>Rhabditida</taxon>
        <taxon>Spirurina</taxon>
        <taxon>Spiruromorpha</taxon>
        <taxon>Filarioidea</taxon>
        <taxon>Onchocercidae</taxon>
        <taxon>Brugia</taxon>
    </lineage>
</organism>
<dbReference type="EMBL" id="CAAKNF010000194">
    <property type="protein sequence ID" value="VIO96951.1"/>
    <property type="molecule type" value="Genomic_DNA"/>
</dbReference>
<reference evidence="3" key="1">
    <citation type="journal article" date="2007" name="Science">
        <title>Draft genome of the filarial nematode parasite Brugia malayi.</title>
        <authorList>
            <person name="Ghedin E."/>
            <person name="Wang S."/>
            <person name="Spiro D."/>
            <person name="Caler E."/>
            <person name="Zhao Q."/>
            <person name="Crabtree J."/>
            <person name="Allen J.E."/>
            <person name="Delcher A.L."/>
            <person name="Guiliano D.B."/>
            <person name="Miranda-Saavedra D."/>
            <person name="Angiuoli S.V."/>
            <person name="Creasy T."/>
            <person name="Amedeo P."/>
            <person name="Haas B."/>
            <person name="El-Sayed N.M."/>
            <person name="Wortman J.R."/>
            <person name="Feldblyum T."/>
            <person name="Tallon L."/>
            <person name="Schatz M."/>
            <person name="Shumway M."/>
            <person name="Koo H."/>
            <person name="Salzberg S.L."/>
            <person name="Schobel S."/>
            <person name="Pertea M."/>
            <person name="Pop M."/>
            <person name="White O."/>
            <person name="Barton G.J."/>
            <person name="Carlow C.K."/>
            <person name="Crawford M.J."/>
            <person name="Daub J."/>
            <person name="Dimmic M.W."/>
            <person name="Estes C.F."/>
            <person name="Foster J.M."/>
            <person name="Ganatra M."/>
            <person name="Gregory W.F."/>
            <person name="Johnson N.M."/>
            <person name="Jin J."/>
            <person name="Komuniecki R."/>
            <person name="Korf I."/>
            <person name="Kumar S."/>
            <person name="Laney S."/>
            <person name="Li B.W."/>
            <person name="Li W."/>
            <person name="Lindblom T.H."/>
            <person name="Lustigman S."/>
            <person name="Ma D."/>
            <person name="Maina C.V."/>
            <person name="Martin D.M."/>
            <person name="McCarter J.P."/>
            <person name="McReynolds L."/>
            <person name="Mitreva M."/>
            <person name="Nutman T.B."/>
            <person name="Parkinson J."/>
            <person name="Peregrin-Alvarez J.M."/>
            <person name="Poole C."/>
            <person name="Ren Q."/>
            <person name="Saunders L."/>
            <person name="Sluder A.E."/>
            <person name="Smith K."/>
            <person name="Stanke M."/>
            <person name="Unnasch T.R."/>
            <person name="Ware J."/>
            <person name="Wei A.D."/>
            <person name="Weil G."/>
            <person name="Williams D.J."/>
            <person name="Zhang Y."/>
            <person name="Williams S.A."/>
            <person name="Fraser-Liggett C."/>
            <person name="Slatko B."/>
            <person name="Blaxter M.L."/>
            <person name="Scott A.L."/>
        </authorList>
    </citation>
    <scope>NUCLEOTIDE SEQUENCE</scope>
    <source>
        <strain evidence="3">FR3</strain>
    </source>
</reference>
<reference evidence="2" key="2">
    <citation type="submission" date="2019-04" db="EMBL/GenBank/DDBJ databases">
        <authorList>
            <person name="Howe K."/>
            <person name="Paulini M."/>
            <person name="Williams G."/>
        </authorList>
    </citation>
    <scope>NUCLEOTIDE SEQUENCE [LARGE SCALE GENOMIC DNA]</scope>
    <source>
        <strain evidence="2">FR3</strain>
    </source>
</reference>
<feature type="signal peptide" evidence="1">
    <location>
        <begin position="1"/>
        <end position="18"/>
    </location>
</feature>
<protein>
    <recommendedName>
        <fullName evidence="5">ShKT domain-containing protein</fullName>
    </recommendedName>
</protein>
<accession>A0A4E9FIY9</accession>
<dbReference type="GeneID" id="66059885"/>
<dbReference type="WBParaSite" id="Bm516.1">
    <property type="protein sequence ID" value="Bm516.1"/>
    <property type="gene ID" value="WBGene00220777"/>
</dbReference>
<keyword evidence="1" id="KW-0732">Signal</keyword>
<dbReference type="CTD" id="66059885"/>
<dbReference type="Proteomes" id="UP000006672">
    <property type="component" value="Unassembled WGS sequence"/>
</dbReference>
<evidence type="ECO:0000256" key="1">
    <source>
        <dbReference type="SAM" id="SignalP"/>
    </source>
</evidence>